<keyword evidence="5" id="KW-1185">Reference proteome</keyword>
<accession>A0A1R2CZ85</accession>
<sequence>MMDFHKEELLYLARIAEQGERYDEMIQFVKDLIIGQTDMSSQERNLLSVAFKNAVGKRRSSLRIIDNYSIRDEKKNIATKKIYLSKYRMQIDTELKFLCNDAIETINNLLETIEDVENRVFLFKMKADYYRYMCEYDRGEIKDANCDKAQEYYEKATEISKQLSEVNPIRLGLMLNFSVFYYEVKNEKDTACDMARKAFDEGLTELDNANESYYKEATMILQLFRDNLSLWT</sequence>
<evidence type="ECO:0000313" key="4">
    <source>
        <dbReference type="EMBL" id="OMJ94314.1"/>
    </source>
</evidence>
<name>A0A1R2CZ85_9CILI</name>
<dbReference type="InterPro" id="IPR023410">
    <property type="entry name" value="14-3-3_domain"/>
</dbReference>
<dbReference type="CDD" id="cd08774">
    <property type="entry name" value="14-3-3"/>
    <property type="match status" value="1"/>
</dbReference>
<dbReference type="Pfam" id="PF00244">
    <property type="entry name" value="14-3-3"/>
    <property type="match status" value="1"/>
</dbReference>
<organism evidence="4 5">
    <name type="scientific">Stentor coeruleus</name>
    <dbReference type="NCBI Taxonomy" id="5963"/>
    <lineage>
        <taxon>Eukaryota</taxon>
        <taxon>Sar</taxon>
        <taxon>Alveolata</taxon>
        <taxon>Ciliophora</taxon>
        <taxon>Postciliodesmatophora</taxon>
        <taxon>Heterotrichea</taxon>
        <taxon>Heterotrichida</taxon>
        <taxon>Stentoridae</taxon>
        <taxon>Stentor</taxon>
    </lineage>
</organism>
<dbReference type="InterPro" id="IPR036815">
    <property type="entry name" value="14-3-3_dom_sf"/>
</dbReference>
<evidence type="ECO:0000256" key="2">
    <source>
        <dbReference type="PIRSR" id="PIRSR000868-1"/>
    </source>
</evidence>
<dbReference type="SUPFAM" id="SSF48445">
    <property type="entry name" value="14-3-3 protein"/>
    <property type="match status" value="1"/>
</dbReference>
<feature type="site" description="Interaction with phosphoserine on interacting protein" evidence="2">
    <location>
        <position position="131"/>
    </location>
</feature>
<protein>
    <recommendedName>
        <fullName evidence="3">14-3-3 domain-containing protein</fullName>
    </recommendedName>
</protein>
<dbReference type="PANTHER" id="PTHR18860">
    <property type="entry name" value="14-3-3 PROTEIN"/>
    <property type="match status" value="1"/>
</dbReference>
<dbReference type="Gene3D" id="1.20.190.20">
    <property type="entry name" value="14-3-3 domain"/>
    <property type="match status" value="1"/>
</dbReference>
<dbReference type="Proteomes" id="UP000187209">
    <property type="component" value="Unassembled WGS sequence"/>
</dbReference>
<gene>
    <name evidence="4" type="ORF">SteCoe_2512</name>
</gene>
<dbReference type="SMART" id="SM00101">
    <property type="entry name" value="14_3_3"/>
    <property type="match status" value="1"/>
</dbReference>
<comment type="similarity">
    <text evidence="1">Belongs to the 14-3-3 family.</text>
</comment>
<feature type="site" description="Interaction with phosphoserine on interacting protein" evidence="2">
    <location>
        <position position="59"/>
    </location>
</feature>
<evidence type="ECO:0000313" key="5">
    <source>
        <dbReference type="Proteomes" id="UP000187209"/>
    </source>
</evidence>
<reference evidence="4 5" key="1">
    <citation type="submission" date="2016-11" db="EMBL/GenBank/DDBJ databases">
        <title>The macronuclear genome of Stentor coeruleus: a giant cell with tiny introns.</title>
        <authorList>
            <person name="Slabodnick M."/>
            <person name="Ruby J.G."/>
            <person name="Reiff S.B."/>
            <person name="Swart E.C."/>
            <person name="Gosai S."/>
            <person name="Prabakaran S."/>
            <person name="Witkowska E."/>
            <person name="Larue G.E."/>
            <person name="Fisher S."/>
            <person name="Freeman R.M."/>
            <person name="Gunawardena J."/>
            <person name="Chu W."/>
            <person name="Stover N.A."/>
            <person name="Gregory B.D."/>
            <person name="Nowacki M."/>
            <person name="Derisi J."/>
            <person name="Roy S.W."/>
            <person name="Marshall W.F."/>
            <person name="Sood P."/>
        </authorList>
    </citation>
    <scope>NUCLEOTIDE SEQUENCE [LARGE SCALE GENOMIC DNA]</scope>
    <source>
        <strain evidence="4">WM001</strain>
    </source>
</reference>
<dbReference type="OrthoDB" id="10260625at2759"/>
<dbReference type="PIRSF" id="PIRSF000868">
    <property type="entry name" value="14-3-3"/>
    <property type="match status" value="1"/>
</dbReference>
<evidence type="ECO:0000259" key="3">
    <source>
        <dbReference type="SMART" id="SM00101"/>
    </source>
</evidence>
<dbReference type="PRINTS" id="PR00305">
    <property type="entry name" value="1433ZETA"/>
</dbReference>
<comment type="caution">
    <text evidence="4">The sequence shown here is derived from an EMBL/GenBank/DDBJ whole genome shotgun (WGS) entry which is preliminary data.</text>
</comment>
<proteinExistence type="inferred from homology"/>
<dbReference type="EMBL" id="MPUH01000028">
    <property type="protein sequence ID" value="OMJ94314.1"/>
    <property type="molecule type" value="Genomic_DNA"/>
</dbReference>
<dbReference type="AlphaFoldDB" id="A0A1R2CZ85"/>
<feature type="domain" description="14-3-3" evidence="3">
    <location>
        <begin position="6"/>
        <end position="232"/>
    </location>
</feature>
<evidence type="ECO:0000256" key="1">
    <source>
        <dbReference type="ARBA" id="ARBA00006141"/>
    </source>
</evidence>
<dbReference type="InterPro" id="IPR000308">
    <property type="entry name" value="14-3-3"/>
</dbReference>